<gene>
    <name evidence="3" type="ORF">D5H75_24265</name>
</gene>
<keyword evidence="4" id="KW-1185">Reference proteome</keyword>
<evidence type="ECO:0000313" key="4">
    <source>
        <dbReference type="Proteomes" id="UP000265768"/>
    </source>
</evidence>
<dbReference type="OrthoDB" id="419058at2"/>
<sequence length="717" mass="76970">MAGLAVTVAAIAVALRLGDLTTAANIAQLISLMLAALPIAAGLMGRWRPAAARESTPEQVEQAQRTLRNLVRDQWHEEIQIRELDDARLAVRWRLTELEPAGAERGRLLRSWLGRMRFTGRTDRVDKMARHFRNLTRRRLVILGGPGMGKTTLAVLLLRELLDEARPGAPVPVLLSMAGWDPAAEPVHRWLARRLSEDYPALEAGRFGADAPYALVSQRRILPILDGLDELPAEVRPRVLAALNKAATSEDVILTCRTREYHAAVEMPGGQPLSGAAIIEPRPLTAADAASYIRSGLTPAQARAWPPVLDALAGDPGGPIGGALSTPLTLWLLRKVYIDTRADPAPLLQIDSAEGVTAHLLDNLVHAAFTSPAARHDPDDPHYHQHPFRPRYVWDPGEAVVWLSFLASHMNRMGTRDLQWWRLHRAVSRRWSTLIGSVTVGLTVGLTVGVTSGLTIALTGALPGTFADALAFGVLGGLTGGLVGGLTGGLILELREDSAMAPAYANVRLAGRVRSLLANLSFGLSIGPVVGMVAALPFWLAGGLHGGVWAPLVFGLSVGAAGGVMVGLSRWVTSPVTDAEPQTPDITLRRDLELVYIRALTFGLTLGIAFGVAGAVAEGFTPGPVPAIQAGIAFGIAGGLVFTLTFRLTGASSTYLVTLVLLYAGGRAPLRLMRFLEDAHRAGLLREAGPVFQFRHANLQDRLAETYRPPSRLPHRR</sequence>
<feature type="transmembrane region" description="Helical" evidence="1">
    <location>
        <begin position="26"/>
        <end position="45"/>
    </location>
</feature>
<dbReference type="EMBL" id="QZEY01000010">
    <property type="protein sequence ID" value="RJL30166.1"/>
    <property type="molecule type" value="Genomic_DNA"/>
</dbReference>
<dbReference type="Gene3D" id="3.40.50.300">
    <property type="entry name" value="P-loop containing nucleotide triphosphate hydrolases"/>
    <property type="match status" value="1"/>
</dbReference>
<organism evidence="3 4">
    <name type="scientific">Bailinhaonella thermotolerans</name>
    <dbReference type="NCBI Taxonomy" id="1070861"/>
    <lineage>
        <taxon>Bacteria</taxon>
        <taxon>Bacillati</taxon>
        <taxon>Actinomycetota</taxon>
        <taxon>Actinomycetes</taxon>
        <taxon>Streptosporangiales</taxon>
        <taxon>Streptosporangiaceae</taxon>
        <taxon>Bailinhaonella</taxon>
    </lineage>
</organism>
<feature type="transmembrane region" description="Helical" evidence="1">
    <location>
        <begin position="636"/>
        <end position="664"/>
    </location>
</feature>
<dbReference type="InterPro" id="IPR007111">
    <property type="entry name" value="NACHT_NTPase"/>
</dbReference>
<dbReference type="Pfam" id="PF05729">
    <property type="entry name" value="NACHT"/>
    <property type="match status" value="1"/>
</dbReference>
<feature type="transmembrane region" description="Helical" evidence="1">
    <location>
        <begin position="594"/>
        <end position="616"/>
    </location>
</feature>
<feature type="domain" description="NACHT" evidence="2">
    <location>
        <begin position="138"/>
        <end position="295"/>
    </location>
</feature>
<evidence type="ECO:0000256" key="1">
    <source>
        <dbReference type="SAM" id="Phobius"/>
    </source>
</evidence>
<feature type="transmembrane region" description="Helical" evidence="1">
    <location>
        <begin position="470"/>
        <end position="492"/>
    </location>
</feature>
<proteinExistence type="predicted"/>
<evidence type="ECO:0000313" key="3">
    <source>
        <dbReference type="EMBL" id="RJL30166.1"/>
    </source>
</evidence>
<dbReference type="InterPro" id="IPR027417">
    <property type="entry name" value="P-loop_NTPase"/>
</dbReference>
<comment type="caution">
    <text evidence="3">The sequence shown here is derived from an EMBL/GenBank/DDBJ whole genome shotgun (WGS) entry which is preliminary data.</text>
</comment>
<name>A0A3A4AKI7_9ACTN</name>
<keyword evidence="1" id="KW-1133">Transmembrane helix</keyword>
<feature type="transmembrane region" description="Helical" evidence="1">
    <location>
        <begin position="552"/>
        <end position="573"/>
    </location>
</feature>
<dbReference type="SUPFAM" id="SSF52540">
    <property type="entry name" value="P-loop containing nucleoside triphosphate hydrolases"/>
    <property type="match status" value="1"/>
</dbReference>
<dbReference type="Proteomes" id="UP000265768">
    <property type="component" value="Unassembled WGS sequence"/>
</dbReference>
<keyword evidence="1" id="KW-0812">Transmembrane</keyword>
<protein>
    <submittedName>
        <fullName evidence="3">NACHT domain-containing protein</fullName>
    </submittedName>
</protein>
<feature type="transmembrane region" description="Helical" evidence="1">
    <location>
        <begin position="431"/>
        <end position="458"/>
    </location>
</feature>
<feature type="transmembrane region" description="Helical" evidence="1">
    <location>
        <begin position="516"/>
        <end position="540"/>
    </location>
</feature>
<dbReference type="AlphaFoldDB" id="A0A3A4AKI7"/>
<keyword evidence="1" id="KW-0472">Membrane</keyword>
<reference evidence="3 4" key="1">
    <citation type="submission" date="2018-09" db="EMBL/GenBank/DDBJ databases">
        <title>YIM 75507 draft genome.</title>
        <authorList>
            <person name="Tang S."/>
            <person name="Feng Y."/>
        </authorList>
    </citation>
    <scope>NUCLEOTIDE SEQUENCE [LARGE SCALE GENOMIC DNA]</scope>
    <source>
        <strain evidence="3 4">YIM 75507</strain>
    </source>
</reference>
<accession>A0A3A4AKI7</accession>
<evidence type="ECO:0000259" key="2">
    <source>
        <dbReference type="Pfam" id="PF05729"/>
    </source>
</evidence>